<dbReference type="InterPro" id="IPR000073">
    <property type="entry name" value="AB_hydrolase_1"/>
</dbReference>
<dbReference type="Gene3D" id="3.40.50.1820">
    <property type="entry name" value="alpha/beta hydrolase"/>
    <property type="match status" value="1"/>
</dbReference>
<dbReference type="Pfam" id="PF12697">
    <property type="entry name" value="Abhydrolase_6"/>
    <property type="match status" value="1"/>
</dbReference>
<proteinExistence type="predicted"/>
<accession>A0A4S4FG18</accession>
<evidence type="ECO:0000259" key="1">
    <source>
        <dbReference type="Pfam" id="PF12697"/>
    </source>
</evidence>
<dbReference type="PANTHER" id="PTHR37017">
    <property type="entry name" value="AB HYDROLASE-1 DOMAIN-CONTAINING PROTEIN-RELATED"/>
    <property type="match status" value="1"/>
</dbReference>
<reference evidence="2 3" key="1">
    <citation type="submission" date="2019-04" db="EMBL/GenBank/DDBJ databases">
        <authorList>
            <person name="Jiang L."/>
        </authorList>
    </citation>
    <scope>NUCLEOTIDE SEQUENCE [LARGE SCALE GENOMIC DNA]</scope>
    <source>
        <strain evidence="2 3">YIM 131861</strain>
    </source>
</reference>
<evidence type="ECO:0000313" key="2">
    <source>
        <dbReference type="EMBL" id="THG29123.1"/>
    </source>
</evidence>
<dbReference type="OrthoDB" id="9814966at2"/>
<dbReference type="Proteomes" id="UP000307380">
    <property type="component" value="Unassembled WGS sequence"/>
</dbReference>
<dbReference type="GO" id="GO:0016787">
    <property type="term" value="F:hydrolase activity"/>
    <property type="evidence" value="ECO:0007669"/>
    <property type="project" value="UniProtKB-KW"/>
</dbReference>
<protein>
    <submittedName>
        <fullName evidence="2">Alpha/beta hydrolase</fullName>
    </submittedName>
</protein>
<sequence length="256" mass="26499">MTSSDKPTIVLVHGAWADGSSFAAVTATLQVEGFTVLLAPNPLRGVATDTKAVADFLNQATQGPVVLAAHSYGGVVITGAALEADNVKALVFIDAYAPDAGESASGLTNALPGSMLNVPDPTTVLDFVLPAVDAPQGEYDSYIKRDKFHEIFAATLPRVEADALGAGQNPVTLGALGTPFEGTPAWKSIPSWYFVGTVDHVIPPEQQRAMAHRAGSTIVEGHAPHLSMLAEPLTVAHVIVEAAKSISGGWAKGALQ</sequence>
<name>A0A4S4FG18_9MICO</name>
<evidence type="ECO:0000313" key="3">
    <source>
        <dbReference type="Proteomes" id="UP000307380"/>
    </source>
</evidence>
<feature type="domain" description="AB hydrolase-1" evidence="1">
    <location>
        <begin position="9"/>
        <end position="227"/>
    </location>
</feature>
<gene>
    <name evidence="2" type="ORF">E6C70_16045</name>
</gene>
<dbReference type="InterPro" id="IPR052897">
    <property type="entry name" value="Sec-Metab_Biosynth_Hydrolase"/>
</dbReference>
<dbReference type="RefSeq" id="WP_136425512.1">
    <property type="nucleotide sequence ID" value="NZ_SSSN01000015.1"/>
</dbReference>
<dbReference type="InterPro" id="IPR029058">
    <property type="entry name" value="AB_hydrolase_fold"/>
</dbReference>
<dbReference type="AlphaFoldDB" id="A0A4S4FG18"/>
<dbReference type="PANTHER" id="PTHR37017:SF11">
    <property type="entry name" value="ESTERASE_LIPASE_THIOESTERASE DOMAIN-CONTAINING PROTEIN"/>
    <property type="match status" value="1"/>
</dbReference>
<keyword evidence="3" id="KW-1185">Reference proteome</keyword>
<dbReference type="SUPFAM" id="SSF53474">
    <property type="entry name" value="alpha/beta-Hydrolases"/>
    <property type="match status" value="1"/>
</dbReference>
<keyword evidence="2" id="KW-0378">Hydrolase</keyword>
<organism evidence="2 3">
    <name type="scientific">Orlajensenia flava</name>
    <dbReference type="NCBI Taxonomy" id="2565934"/>
    <lineage>
        <taxon>Bacteria</taxon>
        <taxon>Bacillati</taxon>
        <taxon>Actinomycetota</taxon>
        <taxon>Actinomycetes</taxon>
        <taxon>Micrococcales</taxon>
        <taxon>Microbacteriaceae</taxon>
        <taxon>Orlajensenia</taxon>
    </lineage>
</organism>
<comment type="caution">
    <text evidence="2">The sequence shown here is derived from an EMBL/GenBank/DDBJ whole genome shotgun (WGS) entry which is preliminary data.</text>
</comment>
<dbReference type="EMBL" id="SSSN01000015">
    <property type="protein sequence ID" value="THG29123.1"/>
    <property type="molecule type" value="Genomic_DNA"/>
</dbReference>